<dbReference type="Pfam" id="PF03960">
    <property type="entry name" value="ArsC"/>
    <property type="match status" value="1"/>
</dbReference>
<dbReference type="PANTHER" id="PTHR30041">
    <property type="entry name" value="ARSENATE REDUCTASE"/>
    <property type="match status" value="1"/>
</dbReference>
<dbReference type="RefSeq" id="WP_184177351.1">
    <property type="nucleotide sequence ID" value="NZ_JACHGF010000009.1"/>
</dbReference>
<gene>
    <name evidence="3" type="ORF">HNQ92_004476</name>
</gene>
<protein>
    <submittedName>
        <fullName evidence="3">Spx/MgsR family transcriptional regulator</fullName>
    </submittedName>
</protein>
<evidence type="ECO:0000256" key="2">
    <source>
        <dbReference type="PROSITE-ProRule" id="PRU01282"/>
    </source>
</evidence>
<accession>A0A840TPR1</accession>
<evidence type="ECO:0000256" key="1">
    <source>
        <dbReference type="ARBA" id="ARBA00007198"/>
    </source>
</evidence>
<dbReference type="PROSITE" id="PS51353">
    <property type="entry name" value="ARSC"/>
    <property type="match status" value="1"/>
</dbReference>
<dbReference type="Gene3D" id="3.40.30.10">
    <property type="entry name" value="Glutaredoxin"/>
    <property type="match status" value="1"/>
</dbReference>
<dbReference type="EMBL" id="JACHGF010000009">
    <property type="protein sequence ID" value="MBB5286316.1"/>
    <property type="molecule type" value="Genomic_DNA"/>
</dbReference>
<sequence length="119" mass="13558">MATLTVYGIPNCNTVKKALHWLDEQGVVYRFHNYKKEGISREKLTNWLAQVPWEKLVNRAGTTWRQLPDAQKASIDSAEKATELMLEKNSVIKRPLIEDEAGTVLALGFDESHYQSTLL</sequence>
<dbReference type="NCBIfam" id="NF008107">
    <property type="entry name" value="PRK10853.1"/>
    <property type="match status" value="1"/>
</dbReference>
<dbReference type="SUPFAM" id="SSF52833">
    <property type="entry name" value="Thioredoxin-like"/>
    <property type="match status" value="1"/>
</dbReference>
<dbReference type="InterPro" id="IPR006504">
    <property type="entry name" value="Tscrpt_reg_Spx/MgsR"/>
</dbReference>
<dbReference type="AlphaFoldDB" id="A0A840TPR1"/>
<reference evidence="3 4" key="1">
    <citation type="submission" date="2020-08" db="EMBL/GenBank/DDBJ databases">
        <title>Genomic Encyclopedia of Type Strains, Phase IV (KMG-IV): sequencing the most valuable type-strain genomes for metagenomic binning, comparative biology and taxonomic classification.</title>
        <authorList>
            <person name="Goeker M."/>
        </authorList>
    </citation>
    <scope>NUCLEOTIDE SEQUENCE [LARGE SCALE GENOMIC DNA]</scope>
    <source>
        <strain evidence="3 4">DSM 105074</strain>
    </source>
</reference>
<dbReference type="InterPro" id="IPR036249">
    <property type="entry name" value="Thioredoxin-like_sf"/>
</dbReference>
<name>A0A840TPR1_9BACT</name>
<comment type="similarity">
    <text evidence="1 2">Belongs to the ArsC family.</text>
</comment>
<dbReference type="NCBIfam" id="TIGR01617">
    <property type="entry name" value="arsC_related"/>
    <property type="match status" value="1"/>
</dbReference>
<dbReference type="CDD" id="cd03035">
    <property type="entry name" value="ArsC_Yffb"/>
    <property type="match status" value="1"/>
</dbReference>
<keyword evidence="4" id="KW-1185">Reference proteome</keyword>
<comment type="caution">
    <text evidence="3">The sequence shown here is derived from an EMBL/GenBank/DDBJ whole genome shotgun (WGS) entry which is preliminary data.</text>
</comment>
<dbReference type="InterPro" id="IPR006660">
    <property type="entry name" value="Arsenate_reductase-like"/>
</dbReference>
<evidence type="ECO:0000313" key="3">
    <source>
        <dbReference type="EMBL" id="MBB5286316.1"/>
    </source>
</evidence>
<organism evidence="3 4">
    <name type="scientific">Rhabdobacter roseus</name>
    <dbReference type="NCBI Taxonomy" id="1655419"/>
    <lineage>
        <taxon>Bacteria</taxon>
        <taxon>Pseudomonadati</taxon>
        <taxon>Bacteroidota</taxon>
        <taxon>Cytophagia</taxon>
        <taxon>Cytophagales</taxon>
        <taxon>Cytophagaceae</taxon>
        <taxon>Rhabdobacter</taxon>
    </lineage>
</organism>
<dbReference type="PANTHER" id="PTHR30041:SF8">
    <property type="entry name" value="PROTEIN YFFB"/>
    <property type="match status" value="1"/>
</dbReference>
<evidence type="ECO:0000313" key="4">
    <source>
        <dbReference type="Proteomes" id="UP000557307"/>
    </source>
</evidence>
<dbReference type="Proteomes" id="UP000557307">
    <property type="component" value="Unassembled WGS sequence"/>
</dbReference>
<proteinExistence type="inferred from homology"/>